<evidence type="ECO:0000256" key="1">
    <source>
        <dbReference type="SAM" id="MobiDB-lite"/>
    </source>
</evidence>
<dbReference type="InterPro" id="IPR057001">
    <property type="entry name" value="RYYR-CCHC"/>
</dbReference>
<feature type="compositionally biased region" description="Basic and acidic residues" evidence="1">
    <location>
        <begin position="131"/>
        <end position="141"/>
    </location>
</feature>
<gene>
    <name evidence="3" type="ORF">Tcan_08265</name>
</gene>
<accession>A0A0B2V4U9</accession>
<reference evidence="3 4" key="1">
    <citation type="submission" date="2014-11" db="EMBL/GenBank/DDBJ databases">
        <title>Genetic blueprint of the zoonotic pathogen Toxocara canis.</title>
        <authorList>
            <person name="Zhu X.-Q."/>
            <person name="Korhonen P.K."/>
            <person name="Cai H."/>
            <person name="Young N.D."/>
            <person name="Nejsum P."/>
            <person name="von Samson-Himmelstjerna G."/>
            <person name="Boag P.R."/>
            <person name="Tan P."/>
            <person name="Li Q."/>
            <person name="Min J."/>
            <person name="Yang Y."/>
            <person name="Wang X."/>
            <person name="Fang X."/>
            <person name="Hall R.S."/>
            <person name="Hofmann A."/>
            <person name="Sternberg P.W."/>
            <person name="Jex A.R."/>
            <person name="Gasser R.B."/>
        </authorList>
    </citation>
    <scope>NUCLEOTIDE SEQUENCE [LARGE SCALE GENOMIC DNA]</scope>
    <source>
        <strain evidence="3">PN_DK_2014</strain>
    </source>
</reference>
<feature type="domain" description="RYYR-CCHC" evidence="2">
    <location>
        <begin position="167"/>
        <end position="243"/>
    </location>
</feature>
<sequence>MENREHVNETDGERSPKRWKKDRRCEEALNMLLVKYEKGCVRSLREVTKILAEDYGIKLSPSSVYRRLIKNSEEEKEATLLKNKAYKNLLRQYDEGIIQTQKQLRDKVKEATGVTLSMATLSRHLKLLTGNERRKREEAHGSADIPSSSTPPTCREMLGTTSCEVKYRSLSRRLNSTILTIGEQGGVRQYRRLSVSSDGTKEYFRCIGCYRSSHKNGGGMVAHLTVHDGRIVSSAHPQHHENCRLVSEEKAAIQALDRQSRKDVRTGKKAPRDAHAVGFERVVQLAESCGGPPGRTFSMPAMYPSWNRVRRSYYRARRYALSQNEKTMEEDPIATERYMHPSEESSIRRADTLKRENSFNEEEEATDTVSQLPSSRKVVSRSMSTESIKVDDSCVVDDTVGELLVSVTPEDCRSPSLVDDDEPISVDSPEKSFQLSGHQTPSTPANVSISQHMILEEDAGDATSHSLAENASTSGCMVRKNLLVNGKRPLLLENSSTYSISPSEPCTSNSVSVVASKIADVPSTTSLAQSVRRHILTRDPRTGRIVVKQRAAPDEPPVVTVPNRRTLTLSTRAVKAKSTVGHRTAQADDGYKHAELKRKATTVSPESQTETHISDSVQLSKPRATITLDSVLDSMVPDSMQLPLCSPASPSRSDGARTRQFARCSGKSAGGFPEVETGLNKARSTPQDQYDKIGSSVADSLRRVCEEDVGVGVKFKCELLQIMAKYETMAFAK</sequence>
<evidence type="ECO:0000259" key="2">
    <source>
        <dbReference type="Pfam" id="PF23674"/>
    </source>
</evidence>
<protein>
    <recommendedName>
        <fullName evidence="2">RYYR-CCHC domain-containing protein</fullName>
    </recommendedName>
</protein>
<evidence type="ECO:0000313" key="4">
    <source>
        <dbReference type="Proteomes" id="UP000031036"/>
    </source>
</evidence>
<feature type="region of interest" description="Disordered" evidence="1">
    <location>
        <begin position="1"/>
        <end position="20"/>
    </location>
</feature>
<keyword evidence="4" id="KW-1185">Reference proteome</keyword>
<feature type="region of interest" description="Disordered" evidence="1">
    <location>
        <begin position="353"/>
        <end position="378"/>
    </location>
</feature>
<dbReference type="OrthoDB" id="5804196at2759"/>
<feature type="region of interest" description="Disordered" evidence="1">
    <location>
        <begin position="411"/>
        <end position="445"/>
    </location>
</feature>
<feature type="compositionally biased region" description="Polar residues" evidence="1">
    <location>
        <begin position="431"/>
        <end position="445"/>
    </location>
</feature>
<organism evidence="3 4">
    <name type="scientific">Toxocara canis</name>
    <name type="common">Canine roundworm</name>
    <dbReference type="NCBI Taxonomy" id="6265"/>
    <lineage>
        <taxon>Eukaryota</taxon>
        <taxon>Metazoa</taxon>
        <taxon>Ecdysozoa</taxon>
        <taxon>Nematoda</taxon>
        <taxon>Chromadorea</taxon>
        <taxon>Rhabditida</taxon>
        <taxon>Spirurina</taxon>
        <taxon>Ascaridomorpha</taxon>
        <taxon>Ascaridoidea</taxon>
        <taxon>Toxocaridae</taxon>
        <taxon>Toxocara</taxon>
    </lineage>
</organism>
<dbReference type="AlphaFoldDB" id="A0A0B2V4U9"/>
<dbReference type="EMBL" id="JPKZ01002488">
    <property type="protein sequence ID" value="KHN76509.1"/>
    <property type="molecule type" value="Genomic_DNA"/>
</dbReference>
<feature type="compositionally biased region" description="Basic and acidic residues" evidence="1">
    <location>
        <begin position="1"/>
        <end position="16"/>
    </location>
</feature>
<dbReference type="Proteomes" id="UP000031036">
    <property type="component" value="Unassembled WGS sequence"/>
</dbReference>
<evidence type="ECO:0000313" key="3">
    <source>
        <dbReference type="EMBL" id="KHN76509.1"/>
    </source>
</evidence>
<proteinExistence type="predicted"/>
<comment type="caution">
    <text evidence="3">The sequence shown here is derived from an EMBL/GenBank/DDBJ whole genome shotgun (WGS) entry which is preliminary data.</text>
</comment>
<dbReference type="Pfam" id="PF23674">
    <property type="entry name" value="RYYR-CCHC"/>
    <property type="match status" value="1"/>
</dbReference>
<name>A0A0B2V4U9_TOXCA</name>
<feature type="region of interest" description="Disordered" evidence="1">
    <location>
        <begin position="128"/>
        <end position="155"/>
    </location>
</feature>